<accession>A0AAJ1Q5E9</accession>
<name>A0AAJ1Q5E9_9LACT</name>
<reference evidence="1" key="1">
    <citation type="submission" date="2023-05" db="EMBL/GenBank/DDBJ databases">
        <title>Cataloging the Phylogenetic Diversity of Human Bladder Bacteria.</title>
        <authorList>
            <person name="Du J."/>
        </authorList>
    </citation>
    <scope>NUCLEOTIDE SEQUENCE</scope>
    <source>
        <strain evidence="1">UMB1231</strain>
    </source>
</reference>
<dbReference type="RefSeq" id="WP_285065466.1">
    <property type="nucleotide sequence ID" value="NZ_JASOOE010000004.1"/>
</dbReference>
<dbReference type="EMBL" id="JASOOE010000004">
    <property type="protein sequence ID" value="MDK7186881.1"/>
    <property type="molecule type" value="Genomic_DNA"/>
</dbReference>
<protein>
    <submittedName>
        <fullName evidence="1">Uncharacterized protein</fullName>
    </submittedName>
</protein>
<gene>
    <name evidence="1" type="ORF">QP433_02695</name>
</gene>
<proteinExistence type="predicted"/>
<dbReference type="AlphaFoldDB" id="A0AAJ1Q5E9"/>
<comment type="caution">
    <text evidence="1">The sequence shown here is derived from an EMBL/GenBank/DDBJ whole genome shotgun (WGS) entry which is preliminary data.</text>
</comment>
<sequence>MSKVIAYDWRQDPIYDSDGEFYFQTEHGYVYDDPDELKAFMKETCGATHTIHEWLEGERICGY</sequence>
<evidence type="ECO:0000313" key="2">
    <source>
        <dbReference type="Proteomes" id="UP001229251"/>
    </source>
</evidence>
<evidence type="ECO:0000313" key="1">
    <source>
        <dbReference type="EMBL" id="MDK7186881.1"/>
    </source>
</evidence>
<dbReference type="Proteomes" id="UP001229251">
    <property type="component" value="Unassembled WGS sequence"/>
</dbReference>
<organism evidence="1 2">
    <name type="scientific">Facklamia hominis</name>
    <dbReference type="NCBI Taxonomy" id="178214"/>
    <lineage>
        <taxon>Bacteria</taxon>
        <taxon>Bacillati</taxon>
        <taxon>Bacillota</taxon>
        <taxon>Bacilli</taxon>
        <taxon>Lactobacillales</taxon>
        <taxon>Aerococcaceae</taxon>
        <taxon>Facklamia</taxon>
    </lineage>
</organism>